<evidence type="ECO:0000256" key="1">
    <source>
        <dbReference type="ARBA" id="ARBA00004196"/>
    </source>
</evidence>
<dbReference type="GO" id="GO:0015036">
    <property type="term" value="F:disulfide oxidoreductase activity"/>
    <property type="evidence" value="ECO:0007669"/>
    <property type="project" value="UniProtKB-ARBA"/>
</dbReference>
<sequence>MLAICSSLSVSAANLTPASQSEPAPNANLSLPTVAGDSAKLSDFRGTVVLLDFWASWCGPCRESFPWMNQMERKYQDQGFKVVAVNLDQDAALVTPFLNDFPANFTVLLDTNFSMPEAFGVIGMPTSYLLDRQGRIRATHVGFRQQDTDDYEAAIQALLAE</sequence>
<dbReference type="Proteomes" id="UP000315901">
    <property type="component" value="Unassembled WGS sequence"/>
</dbReference>
<dbReference type="PANTHER" id="PTHR42852:SF18">
    <property type="entry name" value="CHROMOSOME UNDETERMINED SCAFFOLD_47, WHOLE GENOME SHOTGUN SEQUENCE"/>
    <property type="match status" value="1"/>
</dbReference>
<dbReference type="Gene3D" id="3.40.30.10">
    <property type="entry name" value="Glutaredoxin"/>
    <property type="match status" value="1"/>
</dbReference>
<protein>
    <submittedName>
        <fullName evidence="5">TlpA family protein disulfide reductase</fullName>
    </submittedName>
</protein>
<dbReference type="Pfam" id="PF08534">
    <property type="entry name" value="Redoxin"/>
    <property type="match status" value="1"/>
</dbReference>
<dbReference type="EMBL" id="VFRR01000002">
    <property type="protein sequence ID" value="TPE55395.1"/>
    <property type="molecule type" value="Genomic_DNA"/>
</dbReference>
<evidence type="ECO:0000256" key="2">
    <source>
        <dbReference type="ARBA" id="ARBA00022748"/>
    </source>
</evidence>
<dbReference type="GO" id="GO:0030313">
    <property type="term" value="C:cell envelope"/>
    <property type="evidence" value="ECO:0007669"/>
    <property type="project" value="UniProtKB-SubCell"/>
</dbReference>
<keyword evidence="6" id="KW-1185">Reference proteome</keyword>
<dbReference type="InterPro" id="IPR036249">
    <property type="entry name" value="Thioredoxin-like_sf"/>
</dbReference>
<dbReference type="OrthoDB" id="9799347at2"/>
<keyword evidence="3" id="KW-0676">Redox-active center</keyword>
<dbReference type="InterPro" id="IPR013740">
    <property type="entry name" value="Redoxin"/>
</dbReference>
<dbReference type="CDD" id="cd02966">
    <property type="entry name" value="TlpA_like_family"/>
    <property type="match status" value="1"/>
</dbReference>
<dbReference type="InterPro" id="IPR017937">
    <property type="entry name" value="Thioredoxin_CS"/>
</dbReference>
<dbReference type="InterPro" id="IPR013766">
    <property type="entry name" value="Thioredoxin_domain"/>
</dbReference>
<gene>
    <name evidence="5" type="ORF">FJM67_01820</name>
</gene>
<accession>A0A501X4F4</accession>
<evidence type="ECO:0000259" key="4">
    <source>
        <dbReference type="PROSITE" id="PS51352"/>
    </source>
</evidence>
<feature type="domain" description="Thioredoxin" evidence="4">
    <location>
        <begin position="18"/>
        <end position="160"/>
    </location>
</feature>
<dbReference type="SUPFAM" id="SSF52833">
    <property type="entry name" value="Thioredoxin-like"/>
    <property type="match status" value="1"/>
</dbReference>
<comment type="subcellular location">
    <subcellularLocation>
        <location evidence="1">Cell envelope</location>
    </subcellularLocation>
</comment>
<proteinExistence type="predicted"/>
<dbReference type="PANTHER" id="PTHR42852">
    <property type="entry name" value="THIOL:DISULFIDE INTERCHANGE PROTEIN DSBE"/>
    <property type="match status" value="1"/>
</dbReference>
<evidence type="ECO:0000313" key="5">
    <source>
        <dbReference type="EMBL" id="TPE55395.1"/>
    </source>
</evidence>
<dbReference type="PROSITE" id="PS51352">
    <property type="entry name" value="THIOREDOXIN_2"/>
    <property type="match status" value="1"/>
</dbReference>
<dbReference type="InterPro" id="IPR050553">
    <property type="entry name" value="Thioredoxin_ResA/DsbE_sf"/>
</dbReference>
<dbReference type="PROSITE" id="PS00194">
    <property type="entry name" value="THIOREDOXIN_1"/>
    <property type="match status" value="1"/>
</dbReference>
<name>A0A501X4F4_9GAMM</name>
<comment type="caution">
    <text evidence="5">The sequence shown here is derived from an EMBL/GenBank/DDBJ whole genome shotgun (WGS) entry which is preliminary data.</text>
</comment>
<organism evidence="5 6">
    <name type="scientific">Maribrevibacterium harenarium</name>
    <dbReference type="NCBI Taxonomy" id="2589817"/>
    <lineage>
        <taxon>Bacteria</taxon>
        <taxon>Pseudomonadati</taxon>
        <taxon>Pseudomonadota</taxon>
        <taxon>Gammaproteobacteria</taxon>
        <taxon>Oceanospirillales</taxon>
        <taxon>Oceanospirillaceae</taxon>
        <taxon>Maribrevibacterium</taxon>
    </lineage>
</organism>
<reference evidence="5 6" key="1">
    <citation type="submission" date="2019-06" db="EMBL/GenBank/DDBJ databases">
        <title>A novel bacterium of genus Marinomonas, isolated from coastal sand.</title>
        <authorList>
            <person name="Huang H."/>
            <person name="Mo K."/>
            <person name="Hu Y."/>
        </authorList>
    </citation>
    <scope>NUCLEOTIDE SEQUENCE [LARGE SCALE GENOMIC DNA]</scope>
    <source>
        <strain evidence="5 6">HB171799</strain>
    </source>
</reference>
<dbReference type="GO" id="GO:0017004">
    <property type="term" value="P:cytochrome complex assembly"/>
    <property type="evidence" value="ECO:0007669"/>
    <property type="project" value="UniProtKB-KW"/>
</dbReference>
<keyword evidence="2" id="KW-0201">Cytochrome c-type biogenesis</keyword>
<evidence type="ECO:0000256" key="3">
    <source>
        <dbReference type="ARBA" id="ARBA00023284"/>
    </source>
</evidence>
<evidence type="ECO:0000313" key="6">
    <source>
        <dbReference type="Proteomes" id="UP000315901"/>
    </source>
</evidence>
<dbReference type="AlphaFoldDB" id="A0A501X4F4"/>